<protein>
    <submittedName>
        <fullName evidence="1">Gliding motility lipoprotein GldB</fullName>
    </submittedName>
</protein>
<evidence type="ECO:0000313" key="2">
    <source>
        <dbReference type="Proteomes" id="UP000676776"/>
    </source>
</evidence>
<organism evidence="1 2">
    <name type="scientific">Winogradskyella pelagia</name>
    <dbReference type="NCBI Taxonomy" id="2819984"/>
    <lineage>
        <taxon>Bacteria</taxon>
        <taxon>Pseudomonadati</taxon>
        <taxon>Bacteroidota</taxon>
        <taxon>Flavobacteriia</taxon>
        <taxon>Flavobacteriales</taxon>
        <taxon>Flavobacteriaceae</taxon>
        <taxon>Winogradskyella</taxon>
    </lineage>
</organism>
<proteinExistence type="predicted"/>
<dbReference type="RefSeq" id="WP_208154410.1">
    <property type="nucleotide sequence ID" value="NZ_JAGEVF010000007.1"/>
</dbReference>
<dbReference type="Pfam" id="PF25594">
    <property type="entry name" value="GldB_lipo"/>
    <property type="match status" value="1"/>
</dbReference>
<sequence>MLWRIYLVLIAALFFWSCNDDNQLEDEISKIDIDVVIERFDKAIEQAEPQDLYRLQAAYPFLFSKRIPDSVWVKRITDTLQDALLSEVVSAFRDFSQVEVDIKRLFQHFKYYDKTFRVPRVIALTNDVAYRDKTIVTDTIVLVALDNYLGKDHKFYQNIPRYITANMQPKNIVPDIAEGFAVNYVFQSQKRTFLDEMIYQGKLLYFKDVMTPFISDHEKIGYTQEQLNWAEANESAIWSYFVERELLYSTDSKLVNRFIVDAPFSKFYLELDNESPGRVGQYIGWQIVRAYAMRTEEDVLTILQKEPQEIFNKSKFKPRK</sequence>
<dbReference type="InterPro" id="IPR019853">
    <property type="entry name" value="GldB-like"/>
</dbReference>
<gene>
    <name evidence="1" type="primary">gldB</name>
    <name evidence="1" type="ORF">J4050_09835</name>
</gene>
<name>A0ABS3T3L4_9FLAO</name>
<accession>A0ABS3T3L4</accession>
<dbReference type="Proteomes" id="UP000676776">
    <property type="component" value="Unassembled WGS sequence"/>
</dbReference>
<keyword evidence="2" id="KW-1185">Reference proteome</keyword>
<comment type="caution">
    <text evidence="1">The sequence shown here is derived from an EMBL/GenBank/DDBJ whole genome shotgun (WGS) entry which is preliminary data.</text>
</comment>
<keyword evidence="1" id="KW-0449">Lipoprotein</keyword>
<dbReference type="EMBL" id="JAGEVF010000007">
    <property type="protein sequence ID" value="MBO3117049.1"/>
    <property type="molecule type" value="Genomic_DNA"/>
</dbReference>
<dbReference type="NCBIfam" id="TIGR03514">
    <property type="entry name" value="GldB_lipo"/>
    <property type="match status" value="1"/>
</dbReference>
<reference evidence="1 2" key="1">
    <citation type="submission" date="2021-03" db="EMBL/GenBank/DDBJ databases">
        <title>Winogradskyella sp. nov., isolated from costal sediment.</title>
        <authorList>
            <person name="Gao C."/>
        </authorList>
    </citation>
    <scope>NUCLEOTIDE SEQUENCE [LARGE SCALE GENOMIC DNA]</scope>
    <source>
        <strain evidence="1 2">DF17</strain>
    </source>
</reference>
<evidence type="ECO:0000313" key="1">
    <source>
        <dbReference type="EMBL" id="MBO3117049.1"/>
    </source>
</evidence>